<name>A0AAN8F4Y2_TRICO</name>
<dbReference type="AlphaFoldDB" id="A0AAN8F4Y2"/>
<keyword evidence="2" id="KW-1185">Reference proteome</keyword>
<proteinExistence type="predicted"/>
<evidence type="ECO:0000313" key="1">
    <source>
        <dbReference type="EMBL" id="KAK5969399.1"/>
    </source>
</evidence>
<protein>
    <submittedName>
        <fullName evidence="1">Uncharacterized protein</fullName>
    </submittedName>
</protein>
<sequence>MMYATCRRMARVDVEVKMTLTAYDNNQVDSGADGRWNSAQRLLSDVPTTLRKSKRVMCEVDAKSLNSRKTLSLPFDLCQHICFPTITAAASHTAPVCRHKR</sequence>
<dbReference type="Proteomes" id="UP001331761">
    <property type="component" value="Unassembled WGS sequence"/>
</dbReference>
<dbReference type="EMBL" id="WIXE01020183">
    <property type="protein sequence ID" value="KAK5969399.1"/>
    <property type="molecule type" value="Genomic_DNA"/>
</dbReference>
<evidence type="ECO:0000313" key="2">
    <source>
        <dbReference type="Proteomes" id="UP001331761"/>
    </source>
</evidence>
<organism evidence="1 2">
    <name type="scientific">Trichostrongylus colubriformis</name>
    <name type="common">Black scour worm</name>
    <dbReference type="NCBI Taxonomy" id="6319"/>
    <lineage>
        <taxon>Eukaryota</taxon>
        <taxon>Metazoa</taxon>
        <taxon>Ecdysozoa</taxon>
        <taxon>Nematoda</taxon>
        <taxon>Chromadorea</taxon>
        <taxon>Rhabditida</taxon>
        <taxon>Rhabditina</taxon>
        <taxon>Rhabditomorpha</taxon>
        <taxon>Strongyloidea</taxon>
        <taxon>Trichostrongylidae</taxon>
        <taxon>Trichostrongylus</taxon>
    </lineage>
</organism>
<comment type="caution">
    <text evidence="1">The sequence shown here is derived from an EMBL/GenBank/DDBJ whole genome shotgun (WGS) entry which is preliminary data.</text>
</comment>
<gene>
    <name evidence="1" type="ORF">GCK32_015183</name>
</gene>
<accession>A0AAN8F4Y2</accession>
<reference evidence="1 2" key="1">
    <citation type="submission" date="2019-10" db="EMBL/GenBank/DDBJ databases">
        <title>Assembly and Annotation for the nematode Trichostrongylus colubriformis.</title>
        <authorList>
            <person name="Martin J."/>
        </authorList>
    </citation>
    <scope>NUCLEOTIDE SEQUENCE [LARGE SCALE GENOMIC DNA]</scope>
    <source>
        <strain evidence="1">G859</strain>
        <tissue evidence="1">Whole worm</tissue>
    </source>
</reference>